<dbReference type="AlphaFoldDB" id="W1NA24"/>
<feature type="region of interest" description="Disordered" evidence="5">
    <location>
        <begin position="1"/>
        <end position="34"/>
    </location>
</feature>
<evidence type="ECO:0000256" key="1">
    <source>
        <dbReference type="ARBA" id="ARBA00012386"/>
    </source>
</evidence>
<keyword evidence="3" id="KW-0949">S-adenosyl-L-methionine</keyword>
<evidence type="ECO:0000256" key="2">
    <source>
        <dbReference type="ARBA" id="ARBA00022679"/>
    </source>
</evidence>
<dbReference type="eggNOG" id="COG3148">
    <property type="taxonomic scope" value="Bacteria"/>
</dbReference>
<evidence type="ECO:0000313" key="8">
    <source>
        <dbReference type="Proteomes" id="UP000019113"/>
    </source>
</evidence>
<feature type="domain" description="DTW" evidence="6">
    <location>
        <begin position="45"/>
        <end position="241"/>
    </location>
</feature>
<comment type="caution">
    <text evidence="7">The sequence shown here is derived from an EMBL/GenBank/DDBJ whole genome shotgun (WGS) entry which is preliminary data.</text>
</comment>
<sequence length="260" mass="29656">MSPTPQLDNSTSDHADREEPNSSGRDPVTDHPCPPRREFKARGAFVTRCEGCNLPELNCLCPYQSMAESRVQVWLITHPIEHYKPTNTGRLIKDVLAPTRVFTWYRTTPDPELLGLLADPRYAPFVVFPDDQPDYVHRVVTIDAVREVASERIPVLILLDGTWRQARRIFRKSPYLDTLPVLPLHTERLTRYRLRKPASESHLCTAEVAAELLRQAGEGEAANTLDDYFDAFNESYAASRGYERIDEPTPAMQRLLARRA</sequence>
<dbReference type="InterPro" id="IPR005636">
    <property type="entry name" value="DTW"/>
</dbReference>
<dbReference type="STRING" id="1178482.AR456_16470"/>
<feature type="compositionally biased region" description="Polar residues" evidence="5">
    <location>
        <begin position="1"/>
        <end position="10"/>
    </location>
</feature>
<dbReference type="GO" id="GO:0008033">
    <property type="term" value="P:tRNA processing"/>
    <property type="evidence" value="ECO:0007669"/>
    <property type="project" value="UniProtKB-KW"/>
</dbReference>
<dbReference type="GO" id="GO:0016432">
    <property type="term" value="F:tRNA-uridine aminocarboxypropyltransferase activity"/>
    <property type="evidence" value="ECO:0007669"/>
    <property type="project" value="UniProtKB-EC"/>
</dbReference>
<protein>
    <recommendedName>
        <fullName evidence="1">tRNA-uridine aminocarboxypropyltransferase</fullName>
        <ecNumber evidence="1">2.5.1.25</ecNumber>
    </recommendedName>
</protein>
<dbReference type="EMBL" id="AVBC01000019">
    <property type="protein sequence ID" value="ERL52402.1"/>
    <property type="molecule type" value="Genomic_DNA"/>
</dbReference>
<dbReference type="PANTHER" id="PTHR21392">
    <property type="entry name" value="TRNA-URIDINE AMINOCARBOXYPROPYLTRANSFERASE 2"/>
    <property type="match status" value="1"/>
</dbReference>
<dbReference type="SMART" id="SM01144">
    <property type="entry name" value="DTW"/>
    <property type="match status" value="1"/>
</dbReference>
<evidence type="ECO:0000313" key="7">
    <source>
        <dbReference type="EMBL" id="ERL52402.1"/>
    </source>
</evidence>
<dbReference type="PANTHER" id="PTHR21392:SF1">
    <property type="entry name" value="TRNA-URIDINE AMINOCARBOXYPROPYLTRANSFERASE"/>
    <property type="match status" value="1"/>
</dbReference>
<keyword evidence="8" id="KW-1185">Reference proteome</keyword>
<evidence type="ECO:0000259" key="6">
    <source>
        <dbReference type="SMART" id="SM01144"/>
    </source>
</evidence>
<evidence type="ECO:0000256" key="3">
    <source>
        <dbReference type="ARBA" id="ARBA00022691"/>
    </source>
</evidence>
<reference evidence="7 8" key="1">
    <citation type="submission" date="2013-08" db="EMBL/GenBank/DDBJ databases">
        <title>draft genome of Halomonas huanghegensis, strain BJGMM-B45T.</title>
        <authorList>
            <person name="Miao C."/>
            <person name="Wan Y."/>
            <person name="Jin W."/>
        </authorList>
    </citation>
    <scope>NUCLEOTIDE SEQUENCE [LARGE SCALE GENOMIC DNA]</scope>
    <source>
        <strain evidence="7 8">BJGMM-B45</strain>
    </source>
</reference>
<feature type="compositionally biased region" description="Basic and acidic residues" evidence="5">
    <location>
        <begin position="11"/>
        <end position="20"/>
    </location>
</feature>
<gene>
    <name evidence="7" type="ORF">BJB45_10575</name>
</gene>
<keyword evidence="4" id="KW-0819">tRNA processing</keyword>
<dbReference type="InterPro" id="IPR039262">
    <property type="entry name" value="DTWD2/TAPT"/>
</dbReference>
<accession>W1NA24</accession>
<dbReference type="Proteomes" id="UP000019113">
    <property type="component" value="Unassembled WGS sequence"/>
</dbReference>
<evidence type="ECO:0000256" key="5">
    <source>
        <dbReference type="SAM" id="MobiDB-lite"/>
    </source>
</evidence>
<dbReference type="PATRIC" id="fig|1178482.3.peg.1274"/>
<dbReference type="OrthoDB" id="370626at2"/>
<proteinExistence type="predicted"/>
<name>W1NA24_9GAMM</name>
<evidence type="ECO:0000256" key="4">
    <source>
        <dbReference type="ARBA" id="ARBA00022694"/>
    </source>
</evidence>
<keyword evidence="2" id="KW-0808">Transferase</keyword>
<dbReference type="EC" id="2.5.1.25" evidence="1"/>
<organism evidence="7 8">
    <name type="scientific">Halomonas huangheensis</name>
    <dbReference type="NCBI Taxonomy" id="1178482"/>
    <lineage>
        <taxon>Bacteria</taxon>
        <taxon>Pseudomonadati</taxon>
        <taxon>Pseudomonadota</taxon>
        <taxon>Gammaproteobacteria</taxon>
        <taxon>Oceanospirillales</taxon>
        <taxon>Halomonadaceae</taxon>
        <taxon>Halomonas</taxon>
    </lineage>
</organism>
<dbReference type="Pfam" id="PF03942">
    <property type="entry name" value="DTW"/>
    <property type="match status" value="1"/>
</dbReference>
<dbReference type="RefSeq" id="WP_021818235.1">
    <property type="nucleotide sequence ID" value="NZ_AVBC01000019.1"/>
</dbReference>